<organism evidence="1 2">
    <name type="scientific">Aetokthonos hydrillicola Thurmond2011</name>
    <dbReference type="NCBI Taxonomy" id="2712845"/>
    <lineage>
        <taxon>Bacteria</taxon>
        <taxon>Bacillati</taxon>
        <taxon>Cyanobacteriota</taxon>
        <taxon>Cyanophyceae</taxon>
        <taxon>Nostocales</taxon>
        <taxon>Hapalosiphonaceae</taxon>
        <taxon>Aetokthonos</taxon>
    </lineage>
</organism>
<keyword evidence="2" id="KW-1185">Reference proteome</keyword>
<evidence type="ECO:0000313" key="1">
    <source>
        <dbReference type="EMBL" id="MDR9899112.1"/>
    </source>
</evidence>
<sequence length="638" mass="71493">MSASNIEVKFIEYHQPPLDSGSYKITVKQTIKSNKSSKIPLQEFSNTLNFVVSGHRFAPLTSDDIYAIFPPSGNLGEYSNALPHITLKRSTLPWERSINVKEPTLPWLALLLFRESEKPTPKTIQLKDIQASPAKFPQFISDPGEIPEDELTVIDVPKKLLAQILPTQKDVALLAHINQLTNTDPNIGSLSEPLATILGNRLPQAGEVSTVHLVCLENRYPDGQFDYQGAKDDDLIRLVSLKSWSFACVNQRHNFTALLEKLDREPGTVRLPSRNNNQADNYLNLGYIPLAHALRQGDKTISWYHSPLSPGKNPDQLSGPVVMADALVRYDSNSGLFDVSYAAAWQLGRMLTLHNKTVAVELFNWKRSNAQNLHQIQQQVLYLPFQGEASNGTTNMPPEAIATWFRDLELLRHIPFNYLLPDEKLLPPESLRFFWVDSYWVDCLQDGAFSIGRVTAEDLKTDTQIQFKASVPRPDELITGFLLHSEAVSGWPGLEVEGYSDLRDNLSVADSSKKLTILRKEQLSDSVLLCLFKGEVKTIDFSLKPESVNCGVDPINQGQIITKGLRKLDGEQVDGEQGEQGKKEINVPFKNKELGVIDVENLADSIKKKLNYQENFTSAQFALTMIEGAQKIRFCQKA</sequence>
<name>A0AAP5IFC1_9CYAN</name>
<gene>
    <name evidence="1" type="ORF">G7B40_031800</name>
</gene>
<reference evidence="2" key="1">
    <citation type="journal article" date="2021" name="Science">
        <title>Hunting the eagle killer: A cyanobacterial neurotoxin causes vacuolar myelinopathy.</title>
        <authorList>
            <person name="Breinlinger S."/>
            <person name="Phillips T.J."/>
            <person name="Haram B.N."/>
            <person name="Mares J."/>
            <person name="Martinez Yerena J.A."/>
            <person name="Hrouzek P."/>
            <person name="Sobotka R."/>
            <person name="Henderson W.M."/>
            <person name="Schmieder P."/>
            <person name="Williams S.M."/>
            <person name="Lauderdale J.D."/>
            <person name="Wilde H.D."/>
            <person name="Gerrin W."/>
            <person name="Kust A."/>
            <person name="Washington J.W."/>
            <person name="Wagner C."/>
            <person name="Geier B."/>
            <person name="Liebeke M."/>
            <person name="Enke H."/>
            <person name="Niedermeyer T.H.J."/>
            <person name="Wilde S.B."/>
        </authorList>
    </citation>
    <scope>NUCLEOTIDE SEQUENCE [LARGE SCALE GENOMIC DNA]</scope>
    <source>
        <strain evidence="2">Thurmond2011</strain>
    </source>
</reference>
<accession>A0AAP5IFC1</accession>
<dbReference type="EMBL" id="JAALHA020000022">
    <property type="protein sequence ID" value="MDR9899112.1"/>
    <property type="molecule type" value="Genomic_DNA"/>
</dbReference>
<proteinExistence type="predicted"/>
<protein>
    <submittedName>
        <fullName evidence="1">Uncharacterized protein</fullName>
    </submittedName>
</protein>
<dbReference type="RefSeq" id="WP_208344147.1">
    <property type="nucleotide sequence ID" value="NZ_CAWQFN010000479.1"/>
</dbReference>
<dbReference type="Proteomes" id="UP000667802">
    <property type="component" value="Unassembled WGS sequence"/>
</dbReference>
<comment type="caution">
    <text evidence="1">The sequence shown here is derived from an EMBL/GenBank/DDBJ whole genome shotgun (WGS) entry which is preliminary data.</text>
</comment>
<evidence type="ECO:0000313" key="2">
    <source>
        <dbReference type="Proteomes" id="UP000667802"/>
    </source>
</evidence>
<dbReference type="AlphaFoldDB" id="A0AAP5IFC1"/>